<reference evidence="5 6" key="1">
    <citation type="journal article" date="2014" name="Genome Announc.">
        <title>Draft Genome Sequence of Magnetospirillum sp. Strain SO-1, a Freshwater Magnetotactic Bacterium Isolated from the Ol'khovka River, Russia.</title>
        <authorList>
            <person name="Grouzdev D.S."/>
            <person name="Dziuba M.V."/>
            <person name="Sukhacheva M.S."/>
            <person name="Mardanov A.V."/>
            <person name="Beletskiy A.V."/>
            <person name="Kuznetsov B.B."/>
            <person name="Skryabin K.G."/>
        </authorList>
    </citation>
    <scope>NUCLEOTIDE SEQUENCE [LARGE SCALE GENOMIC DNA]</scope>
    <source>
        <strain evidence="5 6">SO-1</strain>
    </source>
</reference>
<evidence type="ECO:0000256" key="1">
    <source>
        <dbReference type="ARBA" id="ARBA00022905"/>
    </source>
</evidence>
<organism evidence="5 6">
    <name type="scientific">Paramagnetospirillum caucaseum</name>
    <dbReference type="NCBI Taxonomy" id="1244869"/>
    <lineage>
        <taxon>Bacteria</taxon>
        <taxon>Pseudomonadati</taxon>
        <taxon>Pseudomonadota</taxon>
        <taxon>Alphaproteobacteria</taxon>
        <taxon>Rhodospirillales</taxon>
        <taxon>Magnetospirillaceae</taxon>
        <taxon>Paramagnetospirillum</taxon>
    </lineage>
</organism>
<dbReference type="Proteomes" id="UP000011744">
    <property type="component" value="Unassembled WGS sequence"/>
</dbReference>
<protein>
    <recommendedName>
        <fullName evidence="3">Pyrroloquinoline-quinone synthase</fullName>
        <ecNumber evidence="3">1.3.3.11</ecNumber>
    </recommendedName>
    <alternativeName>
        <fullName evidence="3">Coenzyme PQQ synthesis protein C</fullName>
    </alternativeName>
    <alternativeName>
        <fullName evidence="3">Pyrroloquinoline quinone biosynthesis protein C</fullName>
    </alternativeName>
</protein>
<dbReference type="GO" id="GO:0033732">
    <property type="term" value="F:pyrroloquinoline-quinone synthase activity"/>
    <property type="evidence" value="ECO:0007669"/>
    <property type="project" value="UniProtKB-EC"/>
</dbReference>
<gene>
    <name evidence="3" type="primary">pqqC</name>
    <name evidence="5" type="ORF">H261_12984</name>
</gene>
<evidence type="ECO:0000313" key="5">
    <source>
        <dbReference type="EMBL" id="EME69479.1"/>
    </source>
</evidence>
<evidence type="ECO:0000313" key="6">
    <source>
        <dbReference type="Proteomes" id="UP000011744"/>
    </source>
</evidence>
<keyword evidence="2 3" id="KW-0560">Oxidoreductase</keyword>
<dbReference type="AlphaFoldDB" id="M3AAF5"/>
<dbReference type="STRING" id="1244869.H261_12984"/>
<comment type="similarity">
    <text evidence="3">Belongs to the PqqC family.</text>
</comment>
<comment type="pathway">
    <text evidence="3">Cofactor biosynthesis; pyrroloquinoline quinone biosynthesis.</text>
</comment>
<dbReference type="Pfam" id="PF03070">
    <property type="entry name" value="TENA_THI-4"/>
    <property type="match status" value="1"/>
</dbReference>
<keyword evidence="6" id="KW-1185">Reference proteome</keyword>
<feature type="domain" description="Thiaminase-2/PQQC" evidence="4">
    <location>
        <begin position="10"/>
        <end position="218"/>
    </location>
</feature>
<dbReference type="NCBIfam" id="TIGR02111">
    <property type="entry name" value="PQQ_syn_pqqC"/>
    <property type="match status" value="1"/>
</dbReference>
<dbReference type="Gene3D" id="1.20.910.10">
    <property type="entry name" value="Heme oxygenase-like"/>
    <property type="match status" value="1"/>
</dbReference>
<dbReference type="UniPathway" id="UPA00539"/>
<dbReference type="InterPro" id="IPR011845">
    <property type="entry name" value="PqqC"/>
</dbReference>
<dbReference type="SUPFAM" id="SSF48613">
    <property type="entry name" value="Heme oxygenase-like"/>
    <property type="match status" value="1"/>
</dbReference>
<accession>M3AAF5</accession>
<dbReference type="EC" id="1.3.3.11" evidence="3"/>
<dbReference type="InterPro" id="IPR016084">
    <property type="entry name" value="Haem_Oase-like_multi-hlx"/>
</dbReference>
<comment type="catalytic activity">
    <reaction evidence="3">
        <text>6-(2-amino-2-carboxyethyl)-7,8-dioxo-1,2,3,4,7,8-hexahydroquinoline-2,4-dicarboxylate + 3 O2 = pyrroloquinoline quinone + 2 H2O2 + 2 H2O + H(+)</text>
        <dbReference type="Rhea" id="RHEA:10692"/>
        <dbReference type="ChEBI" id="CHEBI:15377"/>
        <dbReference type="ChEBI" id="CHEBI:15378"/>
        <dbReference type="ChEBI" id="CHEBI:15379"/>
        <dbReference type="ChEBI" id="CHEBI:16240"/>
        <dbReference type="ChEBI" id="CHEBI:58442"/>
        <dbReference type="ChEBI" id="CHEBI:58778"/>
        <dbReference type="EC" id="1.3.3.11"/>
    </reaction>
</comment>
<evidence type="ECO:0000256" key="2">
    <source>
        <dbReference type="ARBA" id="ARBA00023002"/>
    </source>
</evidence>
<name>M3AAF5_9PROT</name>
<comment type="function">
    <text evidence="3">Ring cyclization and eight-electron oxidation of 3a-(2-amino-2-carboxyethyl)-4,5-dioxo-4,5,6,7,8,9-hexahydroquinoline-7,9-dicarboxylic-acid to PQQ.</text>
</comment>
<dbReference type="eggNOG" id="COG5424">
    <property type="taxonomic scope" value="Bacteria"/>
</dbReference>
<dbReference type="PANTHER" id="PTHR40279:SF3">
    <property type="entry name" value="4-AMINOBENZOATE SYNTHASE"/>
    <property type="match status" value="1"/>
</dbReference>
<dbReference type="InterPro" id="IPR004305">
    <property type="entry name" value="Thiaminase-2/PQQC"/>
</dbReference>
<comment type="caution">
    <text evidence="5">The sequence shown here is derived from an EMBL/GenBank/DDBJ whole genome shotgun (WGS) entry which is preliminary data.</text>
</comment>
<dbReference type="EMBL" id="AONQ01000033">
    <property type="protein sequence ID" value="EME69479.1"/>
    <property type="molecule type" value="Genomic_DNA"/>
</dbReference>
<dbReference type="HAMAP" id="MF_00654">
    <property type="entry name" value="PQQ_syn_PqqC"/>
    <property type="match status" value="1"/>
</dbReference>
<dbReference type="PATRIC" id="fig|1244869.3.peg.2620"/>
<dbReference type="RefSeq" id="WP_008618135.1">
    <property type="nucleotide sequence ID" value="NZ_AONQ01000033.1"/>
</dbReference>
<evidence type="ECO:0000256" key="3">
    <source>
        <dbReference type="HAMAP-Rule" id="MF_00654"/>
    </source>
</evidence>
<keyword evidence="1 3" id="KW-0884">PQQ biosynthesis</keyword>
<dbReference type="InterPro" id="IPR039068">
    <property type="entry name" value="PqqC-like"/>
</dbReference>
<evidence type="ECO:0000259" key="4">
    <source>
        <dbReference type="Pfam" id="PF03070"/>
    </source>
</evidence>
<dbReference type="GO" id="GO:0018189">
    <property type="term" value="P:pyrroloquinoline quinone biosynthetic process"/>
    <property type="evidence" value="ECO:0007669"/>
    <property type="project" value="UniProtKB-UniRule"/>
</dbReference>
<proteinExistence type="inferred from homology"/>
<dbReference type="PANTHER" id="PTHR40279">
    <property type="entry name" value="PQQC-LIKE PROTEIN"/>
    <property type="match status" value="1"/>
</dbReference>
<sequence length="238" mass="27229">MSPDELERHLRGMGAERYHNLHPFHRMLHGGTATPGQVRAWALNRYYYQAIIPIKDAVILSRIADPEIRRIWRQRIVDHDGEAPGEGGIARWLNLCEQLGLNRDYVVSTEGLLPATRYACDAYVNYVRDNPVLAAIASSLTELFAPDIHKERIAGFLQHYDFANDVTLAYFRKRLDEAPRDVRFGLAWVKENARTVEQQRQVIHALSFKLDMLWAQLDALHQAYVTPGMIPPGAYVPE</sequence>